<organism evidence="1 2">
    <name type="scientific">Nitrobacter hamburgensis (strain DSM 10229 / NCIMB 13809 / X14)</name>
    <dbReference type="NCBI Taxonomy" id="323097"/>
    <lineage>
        <taxon>Bacteria</taxon>
        <taxon>Pseudomonadati</taxon>
        <taxon>Pseudomonadota</taxon>
        <taxon>Alphaproteobacteria</taxon>
        <taxon>Hyphomicrobiales</taxon>
        <taxon>Nitrobacteraceae</taxon>
        <taxon>Nitrobacter</taxon>
    </lineage>
</organism>
<dbReference type="KEGG" id="nha:Nham_3840"/>
<sequence>MSLERDMDSEMFALLLVEKITLVGPIKFLDQKGILSQGLIIEFLENVAATSEAAKDELSPLIADGIETMIASIRAAKTKTKRLMRHTHTVARRVSAISAKARGGPTSQGCRRP</sequence>
<evidence type="ECO:0000313" key="1">
    <source>
        <dbReference type="EMBL" id="ABE64543.1"/>
    </source>
</evidence>
<dbReference type="EMBL" id="CP000319">
    <property type="protein sequence ID" value="ABE64543.1"/>
    <property type="molecule type" value="Genomic_DNA"/>
</dbReference>
<dbReference type="AlphaFoldDB" id="Q1QGV4"/>
<evidence type="ECO:0000313" key="2">
    <source>
        <dbReference type="Proteomes" id="UP000001953"/>
    </source>
</evidence>
<gene>
    <name evidence="1" type="ordered locus">Nham_3840</name>
</gene>
<dbReference type="HOGENOM" id="CLU_2130812_0_0_5"/>
<proteinExistence type="predicted"/>
<accession>Q1QGV4</accession>
<dbReference type="Proteomes" id="UP000001953">
    <property type="component" value="Chromosome"/>
</dbReference>
<keyword evidence="2" id="KW-1185">Reference proteome</keyword>
<protein>
    <submittedName>
        <fullName evidence="1">Uncharacterized protein</fullName>
    </submittedName>
</protein>
<reference evidence="1 2" key="1">
    <citation type="submission" date="2006-03" db="EMBL/GenBank/DDBJ databases">
        <title>Complete sequence of chromosome of Nitrobacter hamburgensis X14.</title>
        <authorList>
            <consortium name="US DOE Joint Genome Institute"/>
            <person name="Copeland A."/>
            <person name="Lucas S."/>
            <person name="Lapidus A."/>
            <person name="Barry K."/>
            <person name="Detter J.C."/>
            <person name="Glavina del Rio T."/>
            <person name="Hammon N."/>
            <person name="Israni S."/>
            <person name="Dalin E."/>
            <person name="Tice H."/>
            <person name="Pitluck S."/>
            <person name="Chain P."/>
            <person name="Malfatti S."/>
            <person name="Shin M."/>
            <person name="Vergez L."/>
            <person name="Schmutz J."/>
            <person name="Larimer F."/>
            <person name="Land M."/>
            <person name="Hauser L."/>
            <person name="Kyrpides N."/>
            <person name="Ivanova N."/>
            <person name="Ward B."/>
            <person name="Arp D."/>
            <person name="Klotz M."/>
            <person name="Stein L."/>
            <person name="O'Mullan G."/>
            <person name="Starkenburg S."/>
            <person name="Sayavedra L."/>
            <person name="Poret-Peterson A.T."/>
            <person name="Gentry M.E."/>
            <person name="Bruce D."/>
            <person name="Richardson P."/>
        </authorList>
    </citation>
    <scope>NUCLEOTIDE SEQUENCE [LARGE SCALE GENOMIC DNA]</scope>
    <source>
        <strain evidence="2">DSM 10229 / NCIMB 13809 / X14</strain>
    </source>
</reference>
<name>Q1QGV4_NITHX</name>